<evidence type="ECO:0000313" key="1">
    <source>
        <dbReference type="EMBL" id="GMS99744.1"/>
    </source>
</evidence>
<protein>
    <submittedName>
        <fullName evidence="1">Uncharacterized protein</fullName>
    </submittedName>
</protein>
<proteinExistence type="predicted"/>
<dbReference type="PANTHER" id="PTHR13371">
    <property type="entry name" value="GLYCINE-, GLUTAMATE-, THIENYLCYCLOHEXYLPIPERIDINE-BINDING PROTEIN"/>
    <property type="match status" value="1"/>
</dbReference>
<evidence type="ECO:0000313" key="2">
    <source>
        <dbReference type="Proteomes" id="UP001432027"/>
    </source>
</evidence>
<dbReference type="Pfam" id="PF21040">
    <property type="entry name" value="CEP104-like_TOG"/>
    <property type="match status" value="1"/>
</dbReference>
<dbReference type="Proteomes" id="UP001432027">
    <property type="component" value="Unassembled WGS sequence"/>
</dbReference>
<gene>
    <name evidence="1" type="ORF">PENTCL1PPCAC_21920</name>
</gene>
<dbReference type="EMBL" id="BTSX01000005">
    <property type="protein sequence ID" value="GMS99744.1"/>
    <property type="molecule type" value="Genomic_DNA"/>
</dbReference>
<dbReference type="InterPro" id="IPR052607">
    <property type="entry name" value="CEP104-like"/>
</dbReference>
<keyword evidence="2" id="KW-1185">Reference proteome</keyword>
<dbReference type="GO" id="GO:0005929">
    <property type="term" value="C:cilium"/>
    <property type="evidence" value="ECO:0007669"/>
    <property type="project" value="TreeGrafter"/>
</dbReference>
<name>A0AAV5U0N7_9BILA</name>
<feature type="non-terminal residue" evidence="1">
    <location>
        <position position="1"/>
    </location>
</feature>
<feature type="non-terminal residue" evidence="1">
    <location>
        <position position="163"/>
    </location>
</feature>
<accession>A0AAV5U0N7</accession>
<dbReference type="PANTHER" id="PTHR13371:SF0">
    <property type="entry name" value="CENTROSOMAL PROTEIN OF 104 KDA"/>
    <property type="match status" value="1"/>
</dbReference>
<dbReference type="AlphaFoldDB" id="A0AAV5U0N7"/>
<comment type="caution">
    <text evidence="1">The sequence shown here is derived from an EMBL/GenBank/DDBJ whole genome shotgun (WGS) entry which is preliminary data.</text>
</comment>
<organism evidence="1 2">
    <name type="scientific">Pristionchus entomophagus</name>
    <dbReference type="NCBI Taxonomy" id="358040"/>
    <lineage>
        <taxon>Eukaryota</taxon>
        <taxon>Metazoa</taxon>
        <taxon>Ecdysozoa</taxon>
        <taxon>Nematoda</taxon>
        <taxon>Chromadorea</taxon>
        <taxon>Rhabditida</taxon>
        <taxon>Rhabditina</taxon>
        <taxon>Diplogasteromorpha</taxon>
        <taxon>Diplogasteroidea</taxon>
        <taxon>Neodiplogasteridae</taxon>
        <taxon>Pristionchus</taxon>
    </lineage>
</organism>
<sequence>PKNDLYSHSSSLGETVHETIVNKAGDAINDRRSATETMKSVKKILGGDGKIAKVFMNKLIKSKEREGTRAEKGRAKIIKEAAQDHSAPNNEIGLSSLNVSRFGAACLKSSDSEVRLIGKDLFLLVYSVPSADRSRLRKFLPEEGTHDANGAIYKQLYAEMEGK</sequence>
<reference evidence="1" key="1">
    <citation type="submission" date="2023-10" db="EMBL/GenBank/DDBJ databases">
        <title>Genome assembly of Pristionchus species.</title>
        <authorList>
            <person name="Yoshida K."/>
            <person name="Sommer R.J."/>
        </authorList>
    </citation>
    <scope>NUCLEOTIDE SEQUENCE</scope>
    <source>
        <strain evidence="1">RS0144</strain>
    </source>
</reference>